<proteinExistence type="predicted"/>
<keyword evidence="4" id="KW-1185">Reference proteome</keyword>
<accession>A0A235B7X6</accession>
<dbReference type="InterPro" id="IPR005182">
    <property type="entry name" value="YdbS-like_PH"/>
</dbReference>
<keyword evidence="1" id="KW-0812">Transmembrane</keyword>
<evidence type="ECO:0000259" key="2">
    <source>
        <dbReference type="Pfam" id="PF03703"/>
    </source>
</evidence>
<keyword evidence="1" id="KW-0472">Membrane</keyword>
<evidence type="ECO:0000313" key="4">
    <source>
        <dbReference type="Proteomes" id="UP000215459"/>
    </source>
</evidence>
<dbReference type="PANTHER" id="PTHR34473:SF2">
    <property type="entry name" value="UPF0699 TRANSMEMBRANE PROTEIN YDBT"/>
    <property type="match status" value="1"/>
</dbReference>
<dbReference type="PANTHER" id="PTHR34473">
    <property type="entry name" value="UPF0699 TRANSMEMBRANE PROTEIN YDBS"/>
    <property type="match status" value="1"/>
</dbReference>
<dbReference type="EMBL" id="NOWF01000003">
    <property type="protein sequence ID" value="OYD08410.1"/>
    <property type="molecule type" value="Genomic_DNA"/>
</dbReference>
<organism evidence="3 4">
    <name type="scientific">Paludifilum halophilum</name>
    <dbReference type="NCBI Taxonomy" id="1642702"/>
    <lineage>
        <taxon>Bacteria</taxon>
        <taxon>Bacillati</taxon>
        <taxon>Bacillota</taxon>
        <taxon>Bacilli</taxon>
        <taxon>Bacillales</taxon>
        <taxon>Thermoactinomycetaceae</taxon>
        <taxon>Paludifilum</taxon>
    </lineage>
</organism>
<evidence type="ECO:0000256" key="1">
    <source>
        <dbReference type="SAM" id="Phobius"/>
    </source>
</evidence>
<evidence type="ECO:0000313" key="3">
    <source>
        <dbReference type="EMBL" id="OYD08410.1"/>
    </source>
</evidence>
<dbReference type="OrthoDB" id="1750577at2"/>
<dbReference type="Proteomes" id="UP000215459">
    <property type="component" value="Unassembled WGS sequence"/>
</dbReference>
<feature type="domain" description="YdbS-like PH" evidence="2">
    <location>
        <begin position="73"/>
        <end position="150"/>
    </location>
</feature>
<gene>
    <name evidence="3" type="ORF">CHM34_06130</name>
</gene>
<sequence length="160" mass="18210">MLQQPPQHRIDPLAIRVWRISGILTTIFLYSITGGVTIAVHTFGWTDWITAAGLIIATLSAVPLIFLAPQLRWRYYRYEISEKEVYIQSGFFSIKRTLIPMVRVQHVNTSQGPVLRRYRLAELEIHTAGGGSFSIPALKMNDADELRDRIGSWVRAAEDE</sequence>
<comment type="caution">
    <text evidence="3">The sequence shown here is derived from an EMBL/GenBank/DDBJ whole genome shotgun (WGS) entry which is preliminary data.</text>
</comment>
<dbReference type="AlphaFoldDB" id="A0A235B7X6"/>
<keyword evidence="1" id="KW-1133">Transmembrane helix</keyword>
<protein>
    <recommendedName>
        <fullName evidence="2">YdbS-like PH domain-containing protein</fullName>
    </recommendedName>
</protein>
<feature type="transmembrane region" description="Helical" evidence="1">
    <location>
        <begin position="20"/>
        <end position="42"/>
    </location>
</feature>
<dbReference type="Pfam" id="PF03703">
    <property type="entry name" value="bPH_2"/>
    <property type="match status" value="1"/>
</dbReference>
<feature type="transmembrane region" description="Helical" evidence="1">
    <location>
        <begin position="48"/>
        <end position="68"/>
    </location>
</feature>
<name>A0A235B7X6_9BACL</name>
<reference evidence="3 4" key="1">
    <citation type="submission" date="2017-07" db="EMBL/GenBank/DDBJ databases">
        <title>The genome sequence of Paludifilum halophilum highlights mechanisms for microbial adaptation to high salt environemnts.</title>
        <authorList>
            <person name="Belbahri L."/>
        </authorList>
    </citation>
    <scope>NUCLEOTIDE SEQUENCE [LARGE SCALE GENOMIC DNA]</scope>
    <source>
        <strain evidence="3 4">DSM 102817</strain>
    </source>
</reference>